<sequence length="294" mass="30869">MKYLISTVTLALLSTACSNSDDSTTVPEQSDLQLNLTGLEELGTDYVYEGWVIVNGNPVSTGVFTVEGNSPLSKTFSVDAEQLKAAAAFVLSIEPTNDQDPAPSATKLLSGSFENNTATVSINDQVGDFANASGTFFLRSPTDEDDGMNNGNDQFGIWFGTPGMPPTPNFVLPTLSDGWVYEGWVVVEGVGPLSTGTFSDASAQMVDGSAMFSSSYPGPPIPGEDFFMNAPSGADFPLDLRGRAVVISVEPFPDNSAGPFLLKPLVGTAGQETAPSTHNLDLNATSFPTGTVIR</sequence>
<name>A0A3B0TVD6_9ZZZZ</name>
<evidence type="ECO:0000313" key="2">
    <source>
        <dbReference type="EMBL" id="VAW11036.1"/>
    </source>
</evidence>
<dbReference type="InterPro" id="IPR018764">
    <property type="entry name" value="RskA_C"/>
</dbReference>
<dbReference type="EMBL" id="UOEL01000047">
    <property type="protein sequence ID" value="VAW11036.1"/>
    <property type="molecule type" value="Genomic_DNA"/>
</dbReference>
<protein>
    <recommendedName>
        <fullName evidence="1">Anti-sigma K factor RskA C-terminal domain-containing protein</fullName>
    </recommendedName>
</protein>
<gene>
    <name evidence="2" type="ORF">MNBD_BACTEROID03-2110</name>
</gene>
<dbReference type="AlphaFoldDB" id="A0A3B0TVD6"/>
<feature type="domain" description="Anti-sigma K factor RskA C-terminal" evidence="1">
    <location>
        <begin position="27"/>
        <end position="104"/>
    </location>
</feature>
<dbReference type="PROSITE" id="PS51257">
    <property type="entry name" value="PROKAR_LIPOPROTEIN"/>
    <property type="match status" value="1"/>
</dbReference>
<evidence type="ECO:0000259" key="1">
    <source>
        <dbReference type="Pfam" id="PF10099"/>
    </source>
</evidence>
<dbReference type="GO" id="GO:0005886">
    <property type="term" value="C:plasma membrane"/>
    <property type="evidence" value="ECO:0007669"/>
    <property type="project" value="InterPro"/>
</dbReference>
<accession>A0A3B0TVD6</accession>
<organism evidence="2">
    <name type="scientific">hydrothermal vent metagenome</name>
    <dbReference type="NCBI Taxonomy" id="652676"/>
    <lineage>
        <taxon>unclassified sequences</taxon>
        <taxon>metagenomes</taxon>
        <taxon>ecological metagenomes</taxon>
    </lineage>
</organism>
<proteinExistence type="predicted"/>
<dbReference type="Pfam" id="PF10099">
    <property type="entry name" value="RskA_C"/>
    <property type="match status" value="1"/>
</dbReference>
<reference evidence="2" key="1">
    <citation type="submission" date="2018-06" db="EMBL/GenBank/DDBJ databases">
        <authorList>
            <person name="Zhirakovskaya E."/>
        </authorList>
    </citation>
    <scope>NUCLEOTIDE SEQUENCE</scope>
</reference>